<proteinExistence type="predicted"/>
<keyword evidence="2" id="KW-1185">Reference proteome</keyword>
<comment type="caution">
    <text evidence="1">The sequence shown here is derived from an EMBL/GenBank/DDBJ whole genome shotgun (WGS) entry which is preliminary data.</text>
</comment>
<name>A0ABW3YTA8_9ACTN</name>
<dbReference type="EMBL" id="JBHTMP010000104">
    <property type="protein sequence ID" value="MFD1325928.1"/>
    <property type="molecule type" value="Genomic_DNA"/>
</dbReference>
<organism evidence="1 2">
    <name type="scientific">Micromonospora sonneratiae</name>
    <dbReference type="NCBI Taxonomy" id="1184706"/>
    <lineage>
        <taxon>Bacteria</taxon>
        <taxon>Bacillati</taxon>
        <taxon>Actinomycetota</taxon>
        <taxon>Actinomycetes</taxon>
        <taxon>Micromonosporales</taxon>
        <taxon>Micromonosporaceae</taxon>
        <taxon>Micromonospora</taxon>
    </lineage>
</organism>
<dbReference type="RefSeq" id="WP_377578910.1">
    <property type="nucleotide sequence ID" value="NZ_JBHTMP010000104.1"/>
</dbReference>
<gene>
    <name evidence="1" type="ORF">ACFQ4H_33105</name>
</gene>
<protein>
    <submittedName>
        <fullName evidence="1">Uncharacterized protein</fullName>
    </submittedName>
</protein>
<accession>A0ABW3YTA8</accession>
<reference evidence="2" key="1">
    <citation type="journal article" date="2019" name="Int. J. Syst. Evol. Microbiol.">
        <title>The Global Catalogue of Microorganisms (GCM) 10K type strain sequencing project: providing services to taxonomists for standard genome sequencing and annotation.</title>
        <authorList>
            <consortium name="The Broad Institute Genomics Platform"/>
            <consortium name="The Broad Institute Genome Sequencing Center for Infectious Disease"/>
            <person name="Wu L."/>
            <person name="Ma J."/>
        </authorList>
    </citation>
    <scope>NUCLEOTIDE SEQUENCE [LARGE SCALE GENOMIC DNA]</scope>
    <source>
        <strain evidence="2">JCM 31037</strain>
    </source>
</reference>
<evidence type="ECO:0000313" key="1">
    <source>
        <dbReference type="EMBL" id="MFD1325928.1"/>
    </source>
</evidence>
<dbReference type="Proteomes" id="UP001597260">
    <property type="component" value="Unassembled WGS sequence"/>
</dbReference>
<evidence type="ECO:0000313" key="2">
    <source>
        <dbReference type="Proteomes" id="UP001597260"/>
    </source>
</evidence>
<sequence>MLVLRQLLSKEEVTIRDDLDRHRDFREDAHPDRSKSVKKV</sequence>